<feature type="domain" description="ChrB C-terminal" evidence="1">
    <location>
        <begin position="190"/>
        <end position="321"/>
    </location>
</feature>
<dbReference type="RefSeq" id="WP_051796645.1">
    <property type="nucleotide sequence ID" value="NZ_WBVX01000016.1"/>
</dbReference>
<name>A0A6L3YK05_9HYPH</name>
<sequence length="325" mass="36162">MENDVISSQSAAKWLLLIHQIPTKPAYFRVKVWRRLQGIGAVAVKSTVYALPATAETQEDFAWLLKEIVEGGGEAIVCEARLIDGFSDDQVRALFDAARDADYDEIARDARALVAKLDQPEVDAAEARSQLGRLRKRLADLAAIDFFGASGRLSVEGAIAELEARLVEDKDMIEKQPEAAHIRDLKGRVWVTRKGVFIDRIACSWLIRRFIDPDAVIRFVPGKGYIPKPGELRFDMFEGEITHEGDRCSFEVLLARAGLDDPALQAIAEIVHDIDLKDGKFGREEAMGIAGLIAGIAMAHADDEERIAQGAPVFNNLYQYFRKQR</sequence>
<evidence type="ECO:0000259" key="1">
    <source>
        <dbReference type="Pfam" id="PF09828"/>
    </source>
</evidence>
<protein>
    <submittedName>
        <fullName evidence="3">Chromate resistance protein</fullName>
    </submittedName>
</protein>
<evidence type="ECO:0000259" key="2">
    <source>
        <dbReference type="Pfam" id="PF20229"/>
    </source>
</evidence>
<dbReference type="Proteomes" id="UP000481643">
    <property type="component" value="Unassembled WGS sequence"/>
</dbReference>
<evidence type="ECO:0000313" key="4">
    <source>
        <dbReference type="Proteomes" id="UP000481643"/>
    </source>
</evidence>
<dbReference type="Pfam" id="PF09828">
    <property type="entry name" value="ChrB_C"/>
    <property type="match status" value="1"/>
</dbReference>
<dbReference type="AlphaFoldDB" id="A0A6L3YK05"/>
<evidence type="ECO:0000313" key="3">
    <source>
        <dbReference type="EMBL" id="KAB2683326.1"/>
    </source>
</evidence>
<accession>A0A6L3YK05</accession>
<dbReference type="InterPro" id="IPR046858">
    <property type="entry name" value="ChrB_N"/>
</dbReference>
<comment type="caution">
    <text evidence="3">The sequence shown here is derived from an EMBL/GenBank/DDBJ whole genome shotgun (WGS) entry which is preliminary data.</text>
</comment>
<dbReference type="Pfam" id="PF20229">
    <property type="entry name" value="ChrB_N"/>
    <property type="match status" value="1"/>
</dbReference>
<dbReference type="InterPro" id="IPR018634">
    <property type="entry name" value="ChrB_C"/>
</dbReference>
<proteinExistence type="predicted"/>
<reference evidence="3 4" key="1">
    <citation type="submission" date="2019-09" db="EMBL/GenBank/DDBJ databases">
        <title>Taxonomic organization of the family Brucellaceae based on a phylogenomic approach.</title>
        <authorList>
            <person name="Leclercq S."/>
            <person name="Cloeckaert A."/>
            <person name="Zygmunt M.S."/>
        </authorList>
    </citation>
    <scope>NUCLEOTIDE SEQUENCE [LARGE SCALE GENOMIC DNA]</scope>
    <source>
        <strain evidence="3 4">WS1830</strain>
    </source>
</reference>
<feature type="domain" description="ChrB N-terminal" evidence="2">
    <location>
        <begin position="29"/>
        <end position="167"/>
    </location>
</feature>
<gene>
    <name evidence="3" type="ORF">F9L08_15915</name>
</gene>
<organism evidence="3 4">
    <name type="scientific">Brucella tritici</name>
    <dbReference type="NCBI Taxonomy" id="94626"/>
    <lineage>
        <taxon>Bacteria</taxon>
        <taxon>Pseudomonadati</taxon>
        <taxon>Pseudomonadota</taxon>
        <taxon>Alphaproteobacteria</taxon>
        <taxon>Hyphomicrobiales</taxon>
        <taxon>Brucellaceae</taxon>
        <taxon>Brucella/Ochrobactrum group</taxon>
        <taxon>Brucella</taxon>
    </lineage>
</organism>
<dbReference type="EMBL" id="WBVX01000016">
    <property type="protein sequence ID" value="KAB2683326.1"/>
    <property type="molecule type" value="Genomic_DNA"/>
</dbReference>